<organism evidence="2">
    <name type="scientific">Fusarium oxysporum (strain Fo5176)</name>
    <name type="common">Fusarium vascular wilt</name>
    <dbReference type="NCBI Taxonomy" id="660025"/>
    <lineage>
        <taxon>Eukaryota</taxon>
        <taxon>Fungi</taxon>
        <taxon>Dikarya</taxon>
        <taxon>Ascomycota</taxon>
        <taxon>Pezizomycotina</taxon>
        <taxon>Sordariomycetes</taxon>
        <taxon>Hypocreomycetidae</taxon>
        <taxon>Hypocreales</taxon>
        <taxon>Nectriaceae</taxon>
        <taxon>Fusarium</taxon>
        <taxon>Fusarium oxysporum species complex</taxon>
    </lineage>
</organism>
<feature type="signal peptide" evidence="1">
    <location>
        <begin position="1"/>
        <end position="18"/>
    </location>
</feature>
<accession>F9G6P3</accession>
<feature type="chain" id="PRO_5003390397" evidence="1">
    <location>
        <begin position="19"/>
        <end position="114"/>
    </location>
</feature>
<proteinExistence type="predicted"/>
<dbReference type="EMBL" id="AFQF01003548">
    <property type="protein sequence ID" value="EGU75164.1"/>
    <property type="molecule type" value="Genomic_DNA"/>
</dbReference>
<evidence type="ECO:0000313" key="2">
    <source>
        <dbReference type="EMBL" id="EGU75164.1"/>
    </source>
</evidence>
<sequence>MKFTSLFTLIMSVAGTSAQKVAVEEWLSGTCDGRPFITANVDGGPDGTACVGVEQFPATNMKVRLIEGCGKGKAPVIKVSTGDCSDFAAVATLSANWECIPVNYTPAAYFISCN</sequence>
<evidence type="ECO:0000256" key="1">
    <source>
        <dbReference type="SAM" id="SignalP"/>
    </source>
</evidence>
<keyword evidence="1" id="KW-0732">Signal</keyword>
<dbReference type="OrthoDB" id="5073523at2759"/>
<protein>
    <submittedName>
        <fullName evidence="2">Uncharacterized protein</fullName>
    </submittedName>
</protein>
<name>F9G6P3_FUSOF</name>
<comment type="caution">
    <text evidence="2">The sequence shown here is derived from an EMBL/GenBank/DDBJ whole genome shotgun (WGS) entry which is preliminary data.</text>
</comment>
<gene>
    <name evidence="2" type="ORF">FOXB_14325</name>
</gene>
<dbReference type="AlphaFoldDB" id="F9G6P3"/>
<reference evidence="2" key="1">
    <citation type="journal article" date="2012" name="Mol. Plant Microbe Interact.">
        <title>A highly conserved effector in Fusarium oxysporum is required for full virulence on Arabidopsis.</title>
        <authorList>
            <person name="Thatcher L.F."/>
            <person name="Gardiner D.M."/>
            <person name="Kazan K."/>
            <person name="Manners J."/>
        </authorList>
    </citation>
    <scope>NUCLEOTIDE SEQUENCE [LARGE SCALE GENOMIC DNA]</scope>
    <source>
        <strain evidence="2">Fo5176</strain>
    </source>
</reference>